<feature type="region of interest" description="Disordered" evidence="1">
    <location>
        <begin position="199"/>
        <end position="238"/>
    </location>
</feature>
<name>A0A6L2M0K3_TANCI</name>
<feature type="compositionally biased region" description="Basic residues" evidence="1">
    <location>
        <begin position="389"/>
        <end position="399"/>
    </location>
</feature>
<protein>
    <submittedName>
        <fullName evidence="2">Uncharacterized protein</fullName>
    </submittedName>
</protein>
<gene>
    <name evidence="2" type="ORF">Tci_038725</name>
</gene>
<dbReference type="AlphaFoldDB" id="A0A6L2M0K3"/>
<evidence type="ECO:0000256" key="1">
    <source>
        <dbReference type="SAM" id="MobiDB-lite"/>
    </source>
</evidence>
<accession>A0A6L2M0K3</accession>
<feature type="compositionally biased region" description="Acidic residues" evidence="1">
    <location>
        <begin position="415"/>
        <end position="432"/>
    </location>
</feature>
<dbReference type="EMBL" id="BKCJ010005436">
    <property type="protein sequence ID" value="GEU66747.1"/>
    <property type="molecule type" value="Genomic_DNA"/>
</dbReference>
<organism evidence="2">
    <name type="scientific">Tanacetum cinerariifolium</name>
    <name type="common">Dalmatian daisy</name>
    <name type="synonym">Chrysanthemum cinerariifolium</name>
    <dbReference type="NCBI Taxonomy" id="118510"/>
    <lineage>
        <taxon>Eukaryota</taxon>
        <taxon>Viridiplantae</taxon>
        <taxon>Streptophyta</taxon>
        <taxon>Embryophyta</taxon>
        <taxon>Tracheophyta</taxon>
        <taxon>Spermatophyta</taxon>
        <taxon>Magnoliopsida</taxon>
        <taxon>eudicotyledons</taxon>
        <taxon>Gunneridae</taxon>
        <taxon>Pentapetalae</taxon>
        <taxon>asterids</taxon>
        <taxon>campanulids</taxon>
        <taxon>Asterales</taxon>
        <taxon>Asteraceae</taxon>
        <taxon>Asteroideae</taxon>
        <taxon>Anthemideae</taxon>
        <taxon>Anthemidinae</taxon>
        <taxon>Tanacetum</taxon>
    </lineage>
</organism>
<feature type="region of interest" description="Disordered" evidence="1">
    <location>
        <begin position="375"/>
        <end position="460"/>
    </location>
</feature>
<proteinExistence type="predicted"/>
<evidence type="ECO:0000313" key="2">
    <source>
        <dbReference type="EMBL" id="GEU66747.1"/>
    </source>
</evidence>
<sequence length="569" mass="64229">MKHLGIAKVLEPLAEEQDEQQQQNMLDVDLVPINEQVKIASSNFRIALEKTHPDVIYKVCMVILKQCSFYNALIATADAPEIYMKHFWYTITYDLNAKAYILTMSDQSIWQNLKDLHPSKLQAEVAEDVDSEETNEEPSVRRKPVGVVIGRELQNELDDEGLDHSKKLKGLETLSVGVQFRLNITKALKASKDDFYIQQRPQRGSGKGSGVTLEVTEKQASEEEQGDVQGGDGQSGDAQADVHKLEPLIENPEVILINPIEPEVQSMVVISVTQEKPAEPRPLLVDKTVTLILDATIISPSQPQTAQPKRNKIKMEKAAKKSMPKHSSTPFDQAALDEFEEKDKLFQMMRKSKSYNKHSAHKALYASLALSLNAEKKRKRKDSDALTLKKSKDKGKPLKGTKASSGPPPSKKALDDDDQLQDGAVDDSEMAQDTDFNTKEHPQRDAAPSQDRCPYDLRKPLPLQGPSGHLTILIEFFFNNDLEYLKNRNKERKYDASVTKTKAARCPYDLRKPLPLQGPSGHLTILIEFFFNNDLEYLKNRNKERKYDASVTKTKAARYNLKFIKDMID</sequence>
<comment type="caution">
    <text evidence="2">The sequence shown here is derived from an EMBL/GenBank/DDBJ whole genome shotgun (WGS) entry which is preliminary data.</text>
</comment>
<reference evidence="2" key="1">
    <citation type="journal article" date="2019" name="Sci. Rep.">
        <title>Draft genome of Tanacetum cinerariifolium, the natural source of mosquito coil.</title>
        <authorList>
            <person name="Yamashiro T."/>
            <person name="Shiraishi A."/>
            <person name="Satake H."/>
            <person name="Nakayama K."/>
        </authorList>
    </citation>
    <scope>NUCLEOTIDE SEQUENCE</scope>
</reference>